<evidence type="ECO:0000313" key="9">
    <source>
        <dbReference type="EMBL" id="EGW08994.1"/>
    </source>
</evidence>
<feature type="region of interest" description="Disordered" evidence="6">
    <location>
        <begin position="161"/>
        <end position="184"/>
    </location>
</feature>
<dbReference type="PANTHER" id="PTHR23268">
    <property type="entry name" value="T-CELL RECEPTOR BETA CHAIN"/>
    <property type="match status" value="1"/>
</dbReference>
<keyword evidence="5" id="KW-1279">T cell receptor</keyword>
<dbReference type="InterPro" id="IPR050413">
    <property type="entry name" value="TCR_beta_variable"/>
</dbReference>
<feature type="chain" id="PRO_5003444610" description="Ig-like domain-containing protein" evidence="7">
    <location>
        <begin position="21"/>
        <end position="443"/>
    </location>
</feature>
<dbReference type="Proteomes" id="UP000001075">
    <property type="component" value="Unassembled WGS sequence"/>
</dbReference>
<evidence type="ECO:0000256" key="5">
    <source>
        <dbReference type="ARBA" id="ARBA00043266"/>
    </source>
</evidence>
<dbReference type="InterPro" id="IPR013106">
    <property type="entry name" value="Ig_V-set"/>
</dbReference>
<gene>
    <name evidence="9" type="ORF">I79_014515</name>
</gene>
<reference evidence="10" key="1">
    <citation type="journal article" date="2011" name="Nat. Biotechnol.">
        <title>The genomic sequence of the Chinese hamster ovary (CHO)-K1 cell line.</title>
        <authorList>
            <person name="Xu X."/>
            <person name="Nagarajan H."/>
            <person name="Lewis N.E."/>
            <person name="Pan S."/>
            <person name="Cai Z."/>
            <person name="Liu X."/>
            <person name="Chen W."/>
            <person name="Xie M."/>
            <person name="Wang W."/>
            <person name="Hammond S."/>
            <person name="Andersen M.R."/>
            <person name="Neff N."/>
            <person name="Passarelli B."/>
            <person name="Koh W."/>
            <person name="Fan H.C."/>
            <person name="Wang J."/>
            <person name="Gui Y."/>
            <person name="Lee K.H."/>
            <person name="Betenbaugh M.J."/>
            <person name="Quake S.R."/>
            <person name="Famili I."/>
            <person name="Palsson B.O."/>
            <person name="Wang J."/>
        </authorList>
    </citation>
    <scope>NUCLEOTIDE SEQUENCE [LARGE SCALE GENOMIC DNA]</scope>
    <source>
        <strain evidence="10">CHO K1 cell line</strain>
    </source>
</reference>
<dbReference type="SMART" id="SM00409">
    <property type="entry name" value="IG"/>
    <property type="match status" value="3"/>
</dbReference>
<dbReference type="PROSITE" id="PS50835">
    <property type="entry name" value="IG_LIKE"/>
    <property type="match status" value="3"/>
</dbReference>
<dbReference type="Pfam" id="PF07686">
    <property type="entry name" value="V-set"/>
    <property type="match status" value="3"/>
</dbReference>
<dbReference type="InParanoid" id="G3HUA7"/>
<protein>
    <recommendedName>
        <fullName evidence="8">Ig-like domain-containing protein</fullName>
    </recommendedName>
</protein>
<evidence type="ECO:0000256" key="7">
    <source>
        <dbReference type="SAM" id="SignalP"/>
    </source>
</evidence>
<evidence type="ECO:0000259" key="8">
    <source>
        <dbReference type="PROSITE" id="PS50835"/>
    </source>
</evidence>
<evidence type="ECO:0000256" key="6">
    <source>
        <dbReference type="SAM" id="MobiDB-lite"/>
    </source>
</evidence>
<dbReference type="SUPFAM" id="SSF48726">
    <property type="entry name" value="Immunoglobulin"/>
    <property type="match status" value="3"/>
</dbReference>
<dbReference type="Gene3D" id="2.60.40.10">
    <property type="entry name" value="Immunoglobulins"/>
    <property type="match status" value="3"/>
</dbReference>
<keyword evidence="2" id="KW-0391">Immunity</keyword>
<dbReference type="InterPro" id="IPR036179">
    <property type="entry name" value="Ig-like_dom_sf"/>
</dbReference>
<dbReference type="GO" id="GO:0007166">
    <property type="term" value="P:cell surface receptor signaling pathway"/>
    <property type="evidence" value="ECO:0007669"/>
    <property type="project" value="TreeGrafter"/>
</dbReference>
<keyword evidence="4" id="KW-0393">Immunoglobulin domain</keyword>
<feature type="domain" description="Ig-like" evidence="8">
    <location>
        <begin position="216"/>
        <end position="305"/>
    </location>
</feature>
<sequence length="443" mass="48991">MDFRLFCVALTLLCAKHMEAAVTQSPRSKVTVTGQKVELSCRQTFNHNNMYWYRQDPGHGLRLIHYSYGAGNTEKGDVPDGYKATRPQIASFSLVLEVASPSQTAVYFCASSDTQQCVSAFSLHINHFPSTKQAEPKGGGVEPAECAQGYREPMGVNKITDIKGNERKGGERKEEPTPALTKESSIPSRRMCGSAWGPTLLCCVTVSLLATGAANPGVIQTPRHLIKAQGGRSILKCIPMSGHNNVAWYQQPLGQELKFLIQHYEKMERAKGDMPNRFSVQQFSDYHSEMNMSALQLEDSAVYFCASSPQPLRQTGFLSLNLPVPAGAVLEREHMEAAVTQSPRSKVTVTGQKVELSCRQTFNHNYMYWYRQDPGHGLRLIHYSYGPDNTEKGDVPDGYKATRPQQASFSLVLEVASPSQTAVYFCASSDTQQCVSAFSLHIK</sequence>
<dbReference type="CDD" id="cd05899">
    <property type="entry name" value="IgV_TCR_beta"/>
    <property type="match status" value="1"/>
</dbReference>
<keyword evidence="1 7" id="KW-0732">Signal</keyword>
<accession>G3HUA7</accession>
<dbReference type="AlphaFoldDB" id="G3HUA7"/>
<organism evidence="9 10">
    <name type="scientific">Cricetulus griseus</name>
    <name type="common">Chinese hamster</name>
    <name type="synonym">Cricetulus barabensis griseus</name>
    <dbReference type="NCBI Taxonomy" id="10029"/>
    <lineage>
        <taxon>Eukaryota</taxon>
        <taxon>Metazoa</taxon>
        <taxon>Chordata</taxon>
        <taxon>Craniata</taxon>
        <taxon>Vertebrata</taxon>
        <taxon>Euteleostomi</taxon>
        <taxon>Mammalia</taxon>
        <taxon>Eutheria</taxon>
        <taxon>Euarchontoglires</taxon>
        <taxon>Glires</taxon>
        <taxon>Rodentia</taxon>
        <taxon>Myomorpha</taxon>
        <taxon>Muroidea</taxon>
        <taxon>Cricetidae</taxon>
        <taxon>Cricetinae</taxon>
        <taxon>Cricetulus</taxon>
    </lineage>
</organism>
<evidence type="ECO:0000256" key="3">
    <source>
        <dbReference type="ARBA" id="ARBA00023130"/>
    </source>
</evidence>
<evidence type="ECO:0000256" key="1">
    <source>
        <dbReference type="ARBA" id="ARBA00022729"/>
    </source>
</evidence>
<evidence type="ECO:0000256" key="4">
    <source>
        <dbReference type="ARBA" id="ARBA00023319"/>
    </source>
</evidence>
<evidence type="ECO:0000313" key="10">
    <source>
        <dbReference type="Proteomes" id="UP000001075"/>
    </source>
</evidence>
<dbReference type="PANTHER" id="PTHR23268:SF42">
    <property type="entry name" value="T CELL RECEPTOR BETA VARIABLE 10-1-RELATED"/>
    <property type="match status" value="1"/>
</dbReference>
<dbReference type="GlyGen" id="G3HUA7">
    <property type="glycosylation" value="1 site"/>
</dbReference>
<feature type="domain" description="Ig-like" evidence="8">
    <location>
        <begin position="325"/>
        <end position="436"/>
    </location>
</feature>
<feature type="domain" description="Ig-like" evidence="8">
    <location>
        <begin position="20"/>
        <end position="119"/>
    </location>
</feature>
<dbReference type="InterPro" id="IPR007110">
    <property type="entry name" value="Ig-like_dom"/>
</dbReference>
<evidence type="ECO:0000256" key="2">
    <source>
        <dbReference type="ARBA" id="ARBA00022859"/>
    </source>
</evidence>
<dbReference type="GO" id="GO:0042101">
    <property type="term" value="C:T cell receptor complex"/>
    <property type="evidence" value="ECO:0007669"/>
    <property type="project" value="UniProtKB-KW"/>
</dbReference>
<dbReference type="InterPro" id="IPR013783">
    <property type="entry name" value="Ig-like_fold"/>
</dbReference>
<dbReference type="InterPro" id="IPR003599">
    <property type="entry name" value="Ig_sub"/>
</dbReference>
<keyword evidence="3" id="KW-1064">Adaptive immunity</keyword>
<feature type="signal peptide" evidence="7">
    <location>
        <begin position="1"/>
        <end position="20"/>
    </location>
</feature>
<proteinExistence type="predicted"/>
<feature type="compositionally biased region" description="Basic and acidic residues" evidence="6">
    <location>
        <begin position="161"/>
        <end position="176"/>
    </location>
</feature>
<dbReference type="GO" id="GO:0002250">
    <property type="term" value="P:adaptive immune response"/>
    <property type="evidence" value="ECO:0007669"/>
    <property type="project" value="UniProtKB-KW"/>
</dbReference>
<name>G3HUA7_CRIGR</name>
<dbReference type="SMART" id="SM00406">
    <property type="entry name" value="IGv"/>
    <property type="match status" value="3"/>
</dbReference>
<dbReference type="EMBL" id="JH000729">
    <property type="protein sequence ID" value="EGW08994.1"/>
    <property type="molecule type" value="Genomic_DNA"/>
</dbReference>